<dbReference type="InterPro" id="IPR032675">
    <property type="entry name" value="LRR_dom_sf"/>
</dbReference>
<dbReference type="AlphaFoldDB" id="A0A6C2YK26"/>
<dbReference type="GO" id="GO:0019005">
    <property type="term" value="C:SCF ubiquitin ligase complex"/>
    <property type="evidence" value="ECO:0007669"/>
    <property type="project" value="TreeGrafter"/>
</dbReference>
<protein>
    <recommendedName>
        <fullName evidence="3">Repeat-companion domain protein</fullName>
    </recommendedName>
</protein>
<dbReference type="Gene3D" id="3.80.10.10">
    <property type="entry name" value="Ribonuclease Inhibitor"/>
    <property type="match status" value="1"/>
</dbReference>
<dbReference type="Proteomes" id="UP000464378">
    <property type="component" value="Chromosome"/>
</dbReference>
<dbReference type="RefSeq" id="WP_162656657.1">
    <property type="nucleotide sequence ID" value="NZ_LR593887.1"/>
</dbReference>
<evidence type="ECO:0000313" key="2">
    <source>
        <dbReference type="Proteomes" id="UP000464378"/>
    </source>
</evidence>
<keyword evidence="2" id="KW-1185">Reference proteome</keyword>
<accession>A0A6C2YK26</accession>
<dbReference type="PANTHER" id="PTHR13318">
    <property type="entry name" value="PARTNER OF PAIRED, ISOFORM B-RELATED"/>
    <property type="match status" value="1"/>
</dbReference>
<gene>
    <name evidence="1" type="ORF">GMBLW1_25070</name>
</gene>
<dbReference type="SUPFAM" id="SSF52047">
    <property type="entry name" value="RNI-like"/>
    <property type="match status" value="1"/>
</dbReference>
<proteinExistence type="predicted"/>
<dbReference type="PANTHER" id="PTHR13318:SF190">
    <property type="entry name" value="PARTNER OF PAIRED, ISOFORM B"/>
    <property type="match status" value="1"/>
</dbReference>
<evidence type="ECO:0008006" key="3">
    <source>
        <dbReference type="Google" id="ProtNLM"/>
    </source>
</evidence>
<dbReference type="KEGG" id="tim:GMBLW1_25070"/>
<organism evidence="1">
    <name type="scientific">Tuwongella immobilis</name>
    <dbReference type="NCBI Taxonomy" id="692036"/>
    <lineage>
        <taxon>Bacteria</taxon>
        <taxon>Pseudomonadati</taxon>
        <taxon>Planctomycetota</taxon>
        <taxon>Planctomycetia</taxon>
        <taxon>Gemmatales</taxon>
        <taxon>Gemmataceae</taxon>
        <taxon>Tuwongella</taxon>
    </lineage>
</organism>
<dbReference type="InParanoid" id="A0A6C2YK26"/>
<dbReference type="EMBL" id="LR586016">
    <property type="protein sequence ID" value="VIP01453.1"/>
    <property type="molecule type" value="Genomic_DNA"/>
</dbReference>
<evidence type="ECO:0000313" key="1">
    <source>
        <dbReference type="EMBL" id="VIP01453.1"/>
    </source>
</evidence>
<dbReference type="GO" id="GO:0031146">
    <property type="term" value="P:SCF-dependent proteasomal ubiquitin-dependent protein catabolic process"/>
    <property type="evidence" value="ECO:0007669"/>
    <property type="project" value="TreeGrafter"/>
</dbReference>
<dbReference type="EMBL" id="LR593887">
    <property type="protein sequence ID" value="VTR98451.1"/>
    <property type="molecule type" value="Genomic_DNA"/>
</dbReference>
<reference evidence="1" key="1">
    <citation type="submission" date="2019-04" db="EMBL/GenBank/DDBJ databases">
        <authorList>
            <consortium name="Science for Life Laboratories"/>
        </authorList>
    </citation>
    <scope>NUCLEOTIDE SEQUENCE</scope>
    <source>
        <strain evidence="1">MBLW1</strain>
    </source>
</reference>
<sequence>MLLPPEPLLLAAHRDPDPTAALATADWLDEHDQSDQAKYVRICCQFHDLGRGEPAGYALLDEADRLLGQGRLDWARPPRGFISTLPPIEPLGSPRGFPEAIIAPSFTDLLHEAERLFDHWPARMIRLSTIAPDQIRTLLQSQWAGRICGLTMGLRPGANQTEQGLDVLTSIPDRVQLAYLDLTIPHGSDADLHRLAQWEGGHSLRHLSLKGVPAPLHGMAAFAERGEGSMLEKIELSGNRFPFVSTPGVPHLDRNAVARLGNPQAFPRLKNLTLNNLSLATDAFRSLTNGESRFPQLKEIHLNALRLTTEQYRDLGELCSQIRPRVFDLSWPGSLEDGNIDALLDAWSSAPGLRELWFGGCRLSPRAIRKLVSWNGLRDVTWLDLNQSSLDVPSIRALAESEYTQSLHRLDLSGITLKAAELDALANGFSRSTLRQLAFGPHPLADTRAVYPAWLKLFRSPATRGLHRLHLTQIPLGENGLRQFADRADLPELEQLTLADISDTPLGLDRLMRSDRFPRLWKLNINGSPHLKRDGGVPLPPGWFQIEVGMLIRPESMPMDSL</sequence>
<name>A0A6C2YK26_9BACT</name>